<evidence type="ECO:0000256" key="8">
    <source>
        <dbReference type="ARBA" id="ARBA00022968"/>
    </source>
</evidence>
<evidence type="ECO:0000256" key="13">
    <source>
        <dbReference type="ARBA" id="ARBA00048243"/>
    </source>
</evidence>
<evidence type="ECO:0000256" key="3">
    <source>
        <dbReference type="ARBA" id="ARBA00007477"/>
    </source>
</evidence>
<dbReference type="PANTHER" id="PTHR15075">
    <property type="entry name" value="ALPHA-MANNOSIDE BETA-1,6-N-ACETYLGLUCOSAMINYLTRANSFERASE"/>
    <property type="match status" value="1"/>
</dbReference>
<reference evidence="16" key="1">
    <citation type="journal article" date="2023" name="Mol. Biol. Evol.">
        <title>Third-Generation Sequencing Reveals the Adaptive Role of the Epigenome in Three Deep-Sea Polychaetes.</title>
        <authorList>
            <person name="Perez M."/>
            <person name="Aroh O."/>
            <person name="Sun Y."/>
            <person name="Lan Y."/>
            <person name="Juniper S.K."/>
            <person name="Young C.R."/>
            <person name="Angers B."/>
            <person name="Qian P.Y."/>
        </authorList>
    </citation>
    <scope>NUCLEOTIDE SEQUENCE</scope>
    <source>
        <strain evidence="16">R07B-5</strain>
    </source>
</reference>
<evidence type="ECO:0000313" key="17">
    <source>
        <dbReference type="Proteomes" id="UP001209878"/>
    </source>
</evidence>
<feature type="domain" description="Glycosyltransferase family 18 catalytic" evidence="15">
    <location>
        <begin position="87"/>
        <end position="600"/>
    </location>
</feature>
<keyword evidence="8" id="KW-0735">Signal-anchor</keyword>
<evidence type="ECO:0000256" key="12">
    <source>
        <dbReference type="ARBA" id="ARBA00023180"/>
    </source>
</evidence>
<keyword evidence="9 14" id="KW-1133">Transmembrane helix</keyword>
<keyword evidence="6" id="KW-0808">Transferase</keyword>
<keyword evidence="11 14" id="KW-0472">Membrane</keyword>
<evidence type="ECO:0000256" key="6">
    <source>
        <dbReference type="ARBA" id="ARBA00022679"/>
    </source>
</evidence>
<evidence type="ECO:0000256" key="1">
    <source>
        <dbReference type="ARBA" id="ARBA00004323"/>
    </source>
</evidence>
<dbReference type="Proteomes" id="UP001209878">
    <property type="component" value="Unassembled WGS sequence"/>
</dbReference>
<dbReference type="AlphaFoldDB" id="A0AAD9KQ85"/>
<evidence type="ECO:0000256" key="11">
    <source>
        <dbReference type="ARBA" id="ARBA00023136"/>
    </source>
</evidence>
<keyword evidence="12" id="KW-0325">Glycoprotein</keyword>
<evidence type="ECO:0000256" key="10">
    <source>
        <dbReference type="ARBA" id="ARBA00023034"/>
    </source>
</evidence>
<evidence type="ECO:0000256" key="9">
    <source>
        <dbReference type="ARBA" id="ARBA00022989"/>
    </source>
</evidence>
<comment type="pathway">
    <text evidence="2">Protein modification; protein glycosylation.</text>
</comment>
<keyword evidence="17" id="KW-1185">Reference proteome</keyword>
<comment type="subcellular location">
    <subcellularLocation>
        <location evidence="1">Golgi apparatus membrane</location>
        <topology evidence="1">Single-pass type II membrane protein</topology>
    </subcellularLocation>
</comment>
<evidence type="ECO:0000259" key="15">
    <source>
        <dbReference type="Pfam" id="PF15024"/>
    </source>
</evidence>
<evidence type="ECO:0000256" key="14">
    <source>
        <dbReference type="SAM" id="Phobius"/>
    </source>
</evidence>
<dbReference type="GO" id="GO:0000139">
    <property type="term" value="C:Golgi membrane"/>
    <property type="evidence" value="ECO:0007669"/>
    <property type="project" value="UniProtKB-SubCell"/>
</dbReference>
<dbReference type="PANTHER" id="PTHR15075:SF2">
    <property type="entry name" value="ALPHA-1,6-MANNOSYLGLYCOPROTEIN 6-BETA-N-ACETYLGLUCOSAMINYLTRANSFERASE"/>
    <property type="match status" value="1"/>
</dbReference>
<gene>
    <name evidence="16" type="ORF">NP493_728g01062</name>
</gene>
<dbReference type="EMBL" id="JAODUO010000727">
    <property type="protein sequence ID" value="KAK2175491.1"/>
    <property type="molecule type" value="Genomic_DNA"/>
</dbReference>
<dbReference type="EC" id="2.4.1.155" evidence="4"/>
<dbReference type="GO" id="GO:0006487">
    <property type="term" value="P:protein N-linked glycosylation"/>
    <property type="evidence" value="ECO:0007669"/>
    <property type="project" value="TreeGrafter"/>
</dbReference>
<dbReference type="InterPro" id="IPR052105">
    <property type="entry name" value="MGAT5_Glycosyltransferase"/>
</dbReference>
<keyword evidence="10" id="KW-0333">Golgi apparatus</keyword>
<dbReference type="InterPro" id="IPR026116">
    <property type="entry name" value="GT18_cat"/>
</dbReference>
<organism evidence="16 17">
    <name type="scientific">Ridgeia piscesae</name>
    <name type="common">Tubeworm</name>
    <dbReference type="NCBI Taxonomy" id="27915"/>
    <lineage>
        <taxon>Eukaryota</taxon>
        <taxon>Metazoa</taxon>
        <taxon>Spiralia</taxon>
        <taxon>Lophotrochozoa</taxon>
        <taxon>Annelida</taxon>
        <taxon>Polychaeta</taxon>
        <taxon>Sedentaria</taxon>
        <taxon>Canalipalpata</taxon>
        <taxon>Sabellida</taxon>
        <taxon>Siboglinidae</taxon>
        <taxon>Ridgeia</taxon>
    </lineage>
</organism>
<comment type="similarity">
    <text evidence="3">Belongs to the glycosyltransferase 18 family.</text>
</comment>
<dbReference type="Pfam" id="PF15024">
    <property type="entry name" value="Glyco_transf_18"/>
    <property type="match status" value="1"/>
</dbReference>
<keyword evidence="7 14" id="KW-0812">Transmembrane</keyword>
<evidence type="ECO:0000256" key="7">
    <source>
        <dbReference type="ARBA" id="ARBA00022692"/>
    </source>
</evidence>
<dbReference type="GO" id="GO:0030144">
    <property type="term" value="F:alpha-1,6-mannosylglycoprotein 6-beta-N-acetylglucosaminyltransferase activity"/>
    <property type="evidence" value="ECO:0007669"/>
    <property type="project" value="UniProtKB-EC"/>
</dbReference>
<proteinExistence type="inferred from homology"/>
<keyword evidence="5" id="KW-0328">Glycosyltransferase</keyword>
<evidence type="ECO:0000256" key="4">
    <source>
        <dbReference type="ARBA" id="ARBA00012671"/>
    </source>
</evidence>
<comment type="caution">
    <text evidence="16">The sequence shown here is derived from an EMBL/GenBank/DDBJ whole genome shotgun (WGS) entry which is preliminary data.</text>
</comment>
<sequence length="615" mass="70466">MHSHGHRCHSLRKWADLLVVRKWRKTVICLLSVAVLLSVVQFGLWSLKPASTPPLTAQHDKIMEEKAEELSCGGEAKLLRDPAPLWKQMETDDKLMEKAHHWRWIRQRLTQAWASWKTAAKWLQKAHPYRMTNRTMQQVLIVPGVMLATDFAKADSVTGGGPLGDLVQWADLIAGLYMLGHNVTIMKDIYQVARGLRYSRFMWSPRKGCPLKDFDIIFADIIAMKTFPNDIVDAYSCKFRVLDAYGTQVMFNHPIYALEHNYQSSYGHLGLNLQQFYTFYPHTQDNTFLGFAVELPKLVSKTVEKKERIGLLYGKDPSYFKKHKLYIHQLMEWMEVHVTVANITTLPAGIINHGILSTDDYRKLLSRAKFFIGMGLPLESTGVIEAIAHGCIFLNPKFKGPQQDILQQLGKPTLRKMTSQVPYVERFMGPPHVYTVDIDDTQAVAATLKTASNTFTNRFVRFEFSTEGFLERLNSLVDRQHFCEKEEDAADHKQEKKGRHNILHTWLRLSAMKVFLGSENTSCSDTCTANGLMCEPSFFHQFNKRSVFKRQNIDCVDQQKEADIYFPAVSRKDSICTLQKESALFSCAGAHPSWQRLCACRTFVPEQVALCHRCY</sequence>
<accession>A0AAD9KQ85</accession>
<evidence type="ECO:0000313" key="16">
    <source>
        <dbReference type="EMBL" id="KAK2175491.1"/>
    </source>
</evidence>
<feature type="transmembrane region" description="Helical" evidence="14">
    <location>
        <begin position="27"/>
        <end position="47"/>
    </location>
</feature>
<comment type="catalytic activity">
    <reaction evidence="13">
        <text>N(4)-{beta-D-GlcNAc-(1-&gt;2)-[beta-D-GlcNAc-(1-&gt;4)]-alpha-D-Man-(1-&gt;3)-[beta-D-GlcNAc-(1-&gt;2)-alpha-D-Man-(1-&gt;6)]-beta-D-Man-(1-&gt;4)-beta-D-GlcNAc-(1-&gt;4)-beta-D-GlcNAc}-L-asparaginyl-[protein] + UDP-N-acetyl-alpha-D-glucosamine = N(4)-{beta-D-GlcNAc-(1-&gt;2)-[beta-D-GlcNAc-(1-&gt;4)]-alpha-D-Man-(1-&gt;3)-[beta-D-GlcNAc-(1-&gt;2)-[beta-D-GlcNAc-(1-&gt;6)]-alpha-D-Man-(1-&gt;6)]-beta-D-Man-(1-&gt;4)-beta-D-GlcNAc-(1-&gt;4)-beta-D-GlcNAc}-L-asparaginyl-[protein] + UDP + H(+)</text>
        <dbReference type="Rhea" id="RHEA:16921"/>
        <dbReference type="Rhea" id="RHEA-COMP:14374"/>
        <dbReference type="Rhea" id="RHEA-COMP:14377"/>
        <dbReference type="ChEBI" id="CHEBI:15378"/>
        <dbReference type="ChEBI" id="CHEBI:57705"/>
        <dbReference type="ChEBI" id="CHEBI:58223"/>
        <dbReference type="ChEBI" id="CHEBI:139507"/>
        <dbReference type="ChEBI" id="CHEBI:139510"/>
        <dbReference type="EC" id="2.4.1.155"/>
    </reaction>
</comment>
<protein>
    <recommendedName>
        <fullName evidence="4">alpha-1,6-mannosyl-glycoprotein 6-beta-N-acetylglucosaminyltransferase</fullName>
        <ecNumber evidence="4">2.4.1.155</ecNumber>
    </recommendedName>
</protein>
<evidence type="ECO:0000256" key="2">
    <source>
        <dbReference type="ARBA" id="ARBA00004922"/>
    </source>
</evidence>
<evidence type="ECO:0000256" key="5">
    <source>
        <dbReference type="ARBA" id="ARBA00022676"/>
    </source>
</evidence>
<name>A0AAD9KQ85_RIDPI</name>